<reference evidence="1" key="1">
    <citation type="submission" date="2024-09" db="EMBL/GenBank/DDBJ databases">
        <title>Black Yeasts Isolated from many extreme environments.</title>
        <authorList>
            <person name="Coleine C."/>
            <person name="Stajich J.E."/>
            <person name="Selbmann L."/>
        </authorList>
    </citation>
    <scope>NUCLEOTIDE SEQUENCE</scope>
    <source>
        <strain evidence="1">CCFEE 5737</strain>
    </source>
</reference>
<protein>
    <submittedName>
        <fullName evidence="1">Uncharacterized protein</fullName>
    </submittedName>
</protein>
<evidence type="ECO:0000313" key="2">
    <source>
        <dbReference type="Proteomes" id="UP001186974"/>
    </source>
</evidence>
<proteinExistence type="predicted"/>
<sequence length="220" mass="24954">MVLRGVNFSCSLIVLSMLAATFTIINATKYLPPRNNTTAWSKSGPVWPQIVLLVIACISLVASVAVFYAYFRGGHRRAEKVAVYYTTFAVAFFVFSIIMWVVGAVILQTSKNNSNGQDIWGWACKDNKRRQLFQDDVEYALVCRMQDWTLVCCIIEVVVELFTIAIYGIVFYRYYTKRRLRKSMARRDTARSDLYLAQLKSQSAPNTPGFGPLSPRDGGW</sequence>
<accession>A0ACC3CSK2</accession>
<evidence type="ECO:0000313" key="1">
    <source>
        <dbReference type="EMBL" id="KAK3043978.1"/>
    </source>
</evidence>
<organism evidence="1 2">
    <name type="scientific">Coniosporium uncinatum</name>
    <dbReference type="NCBI Taxonomy" id="93489"/>
    <lineage>
        <taxon>Eukaryota</taxon>
        <taxon>Fungi</taxon>
        <taxon>Dikarya</taxon>
        <taxon>Ascomycota</taxon>
        <taxon>Pezizomycotina</taxon>
        <taxon>Dothideomycetes</taxon>
        <taxon>Dothideomycetes incertae sedis</taxon>
        <taxon>Coniosporium</taxon>
    </lineage>
</organism>
<dbReference type="Proteomes" id="UP001186974">
    <property type="component" value="Unassembled WGS sequence"/>
</dbReference>
<comment type="caution">
    <text evidence="1">The sequence shown here is derived from an EMBL/GenBank/DDBJ whole genome shotgun (WGS) entry which is preliminary data.</text>
</comment>
<keyword evidence="2" id="KW-1185">Reference proteome</keyword>
<feature type="non-terminal residue" evidence="1">
    <location>
        <position position="220"/>
    </location>
</feature>
<dbReference type="EMBL" id="JAWDJW010012605">
    <property type="protein sequence ID" value="KAK3043978.1"/>
    <property type="molecule type" value="Genomic_DNA"/>
</dbReference>
<name>A0ACC3CSK2_9PEZI</name>
<gene>
    <name evidence="1" type="ORF">LTS18_002512</name>
</gene>